<dbReference type="Proteomes" id="UP001307889">
    <property type="component" value="Chromosome 6"/>
</dbReference>
<accession>A0ABN7AUM2</accession>
<protein>
    <recommendedName>
        <fullName evidence="3">DDE-1 domain-containing protein</fullName>
    </recommendedName>
</protein>
<organism evidence="1 2">
    <name type="scientific">Nesidiocoris tenuis</name>
    <dbReference type="NCBI Taxonomy" id="355587"/>
    <lineage>
        <taxon>Eukaryota</taxon>
        <taxon>Metazoa</taxon>
        <taxon>Ecdysozoa</taxon>
        <taxon>Arthropoda</taxon>
        <taxon>Hexapoda</taxon>
        <taxon>Insecta</taxon>
        <taxon>Pterygota</taxon>
        <taxon>Neoptera</taxon>
        <taxon>Paraneoptera</taxon>
        <taxon>Hemiptera</taxon>
        <taxon>Heteroptera</taxon>
        <taxon>Panheteroptera</taxon>
        <taxon>Cimicomorpha</taxon>
        <taxon>Miridae</taxon>
        <taxon>Dicyphina</taxon>
        <taxon>Nesidiocoris</taxon>
    </lineage>
</organism>
<evidence type="ECO:0000313" key="2">
    <source>
        <dbReference type="Proteomes" id="UP001307889"/>
    </source>
</evidence>
<evidence type="ECO:0008006" key="3">
    <source>
        <dbReference type="Google" id="ProtNLM"/>
    </source>
</evidence>
<gene>
    <name evidence="1" type="ORF">NTJ_07896</name>
</gene>
<proteinExistence type="predicted"/>
<keyword evidence="2" id="KW-1185">Reference proteome</keyword>
<sequence length="330" mass="37374">MEIVKEEHLVPDELMSPPKSSVKNSEYFQLTVKPLLEEGKDGELIDWLKDIGLLRRSQKCANPECQGLKPMDWKRARIVDKFHWSCPACKKKASIRLDSPLMDFHCSFKIILDTITAWCDGISLEDFTKENKNVKAVIAKRIYNTCTTVADWYMHSHPELSYLGGENSVVLVDTFPEGCMTTSPHNNNYPKRVLCLADTSHMPARIWAHIIDKNLDYQKLTALVTEHVRPGSTIVANPALYPLLHSIKGMAEVISVEALMALDPADYQRSLKNLETIWKSTVSVCQDIQNMSTNEGEQILRELEWRQVFPSSLSQILHDIASYAAATRSA</sequence>
<evidence type="ECO:0000313" key="1">
    <source>
        <dbReference type="EMBL" id="BES95087.1"/>
    </source>
</evidence>
<reference evidence="1 2" key="1">
    <citation type="submission" date="2023-09" db="EMBL/GenBank/DDBJ databases">
        <title>Nesidiocoris tenuis whole genome shotgun sequence.</title>
        <authorList>
            <person name="Shibata T."/>
            <person name="Shimoda M."/>
            <person name="Kobayashi T."/>
            <person name="Uehara T."/>
        </authorList>
    </citation>
    <scope>NUCLEOTIDE SEQUENCE [LARGE SCALE GENOMIC DNA]</scope>
    <source>
        <strain evidence="1 2">Japan</strain>
    </source>
</reference>
<dbReference type="EMBL" id="AP028914">
    <property type="protein sequence ID" value="BES95087.1"/>
    <property type="molecule type" value="Genomic_DNA"/>
</dbReference>
<name>A0ABN7AUM2_9HEMI</name>